<dbReference type="Pfam" id="PF00201">
    <property type="entry name" value="UDPGT"/>
    <property type="match status" value="1"/>
</dbReference>
<name>A0A6P3ZSA2_ZIZJJ</name>
<evidence type="ECO:0000256" key="2">
    <source>
        <dbReference type="ARBA" id="ARBA00022679"/>
    </source>
</evidence>
<dbReference type="PANTHER" id="PTHR48044:SF29">
    <property type="entry name" value="GLYCOSYLTRANSFERASE"/>
    <property type="match status" value="1"/>
</dbReference>
<dbReference type="PANTHER" id="PTHR48044">
    <property type="entry name" value="GLYCOSYLTRANSFERASE"/>
    <property type="match status" value="1"/>
</dbReference>
<evidence type="ECO:0000313" key="5">
    <source>
        <dbReference type="Proteomes" id="UP001652623"/>
    </source>
</evidence>
<evidence type="ECO:0000259" key="4">
    <source>
        <dbReference type="Pfam" id="PF26168"/>
    </source>
</evidence>
<dbReference type="AlphaFoldDB" id="A0A6P3ZSA2"/>
<comment type="similarity">
    <text evidence="1">Belongs to the UDP-glycosyltransferase family.</text>
</comment>
<feature type="domain" description="Glycosyltransferase N-terminal" evidence="4">
    <location>
        <begin position="10"/>
        <end position="243"/>
    </location>
</feature>
<evidence type="ECO:0000256" key="1">
    <source>
        <dbReference type="ARBA" id="ARBA00009995"/>
    </source>
</evidence>
<keyword evidence="5" id="KW-1185">Reference proteome</keyword>
<proteinExistence type="inferred from homology"/>
<sequence length="453" mass="51558">MVDAAQRRTMRVVMFPWLAHGHITPYLELAKKLAQRNFQIFFCSSPINLNSIKHKLSDHPNTSKYSIELVELHLPSLHDLPPQYHTMKGLPPHLFPTLIKALDMARPEFANLLQALKPDLLIYDMLPLWAPDAGSSLNIPSVCFITGGATTVSFMFHEIKNRDGDYPFPEICPEHLKLKFAQMRKSTTSSSDGQEGGMKLVQLYEKSSNIILIKSFRDLEGKYMDYLSVIFGKKIVPVGPLVPEPIDDHEGMEIINWLDKKEKSSTVFVSFGSECYLSKEDREEMAYGLELSKVNFIWVIRFPEGEKMKLEDALPNGFLERVRQKGKIVEDWAPQVKILNHPSIGGFVSHCGWGSLMESLNFGVPIIAMAMQVYQPWNARLAEVSGIALEIKRDSNNGKIERENVAKVINEVVVEKTGEDIRRKAKDMSENIKRKAEEEMNEVERELLQLCEI</sequence>
<dbReference type="Gene3D" id="3.40.50.2000">
    <property type="entry name" value="Glycogen Phosphorylase B"/>
    <property type="match status" value="2"/>
</dbReference>
<dbReference type="Proteomes" id="UP001652623">
    <property type="component" value="Chromosome 8"/>
</dbReference>
<keyword evidence="2" id="KW-0808">Transferase</keyword>
<reference evidence="6" key="1">
    <citation type="submission" date="2025-08" db="UniProtKB">
        <authorList>
            <consortium name="RefSeq"/>
        </authorList>
    </citation>
    <scope>IDENTIFICATION</scope>
    <source>
        <tissue evidence="6">Seedling</tissue>
    </source>
</reference>
<dbReference type="GO" id="GO:1901137">
    <property type="term" value="P:carbohydrate derivative biosynthetic process"/>
    <property type="evidence" value="ECO:0007669"/>
    <property type="project" value="UniProtKB-ARBA"/>
</dbReference>
<dbReference type="RefSeq" id="XP_015876399.3">
    <property type="nucleotide sequence ID" value="XM_016020913.3"/>
</dbReference>
<keyword evidence="3" id="KW-0175">Coiled coil</keyword>
<gene>
    <name evidence="6" type="primary">LOC107413054</name>
</gene>
<dbReference type="GO" id="GO:0008194">
    <property type="term" value="F:UDP-glycosyltransferase activity"/>
    <property type="evidence" value="ECO:0007669"/>
    <property type="project" value="InterPro"/>
</dbReference>
<organism evidence="5 6">
    <name type="scientific">Ziziphus jujuba</name>
    <name type="common">Chinese jujube</name>
    <name type="synonym">Ziziphus sativa</name>
    <dbReference type="NCBI Taxonomy" id="326968"/>
    <lineage>
        <taxon>Eukaryota</taxon>
        <taxon>Viridiplantae</taxon>
        <taxon>Streptophyta</taxon>
        <taxon>Embryophyta</taxon>
        <taxon>Tracheophyta</taxon>
        <taxon>Spermatophyta</taxon>
        <taxon>Magnoliopsida</taxon>
        <taxon>eudicotyledons</taxon>
        <taxon>Gunneridae</taxon>
        <taxon>Pentapetalae</taxon>
        <taxon>rosids</taxon>
        <taxon>fabids</taxon>
        <taxon>Rosales</taxon>
        <taxon>Rhamnaceae</taxon>
        <taxon>Paliureae</taxon>
        <taxon>Ziziphus</taxon>
    </lineage>
</organism>
<dbReference type="InterPro" id="IPR002213">
    <property type="entry name" value="UDP_glucos_trans"/>
</dbReference>
<dbReference type="KEGG" id="zju:107413054"/>
<evidence type="ECO:0000313" key="6">
    <source>
        <dbReference type="RefSeq" id="XP_015876399.3"/>
    </source>
</evidence>
<accession>A0A6P3ZSA2</accession>
<dbReference type="CDD" id="cd03784">
    <property type="entry name" value="GT1_Gtf-like"/>
    <property type="match status" value="1"/>
</dbReference>
<protein>
    <submittedName>
        <fullName evidence="6">UDP-glucosyltransferase 29-like</fullName>
    </submittedName>
</protein>
<dbReference type="InterPro" id="IPR058980">
    <property type="entry name" value="Glyco_transf_N"/>
</dbReference>
<feature type="coiled-coil region" evidence="3">
    <location>
        <begin position="422"/>
        <end position="453"/>
    </location>
</feature>
<dbReference type="SUPFAM" id="SSF53756">
    <property type="entry name" value="UDP-Glycosyltransferase/glycogen phosphorylase"/>
    <property type="match status" value="1"/>
</dbReference>
<dbReference type="Pfam" id="PF26168">
    <property type="entry name" value="Glyco_transf_N"/>
    <property type="match status" value="1"/>
</dbReference>
<dbReference type="InParanoid" id="A0A6P3ZSA2"/>
<evidence type="ECO:0000256" key="3">
    <source>
        <dbReference type="SAM" id="Coils"/>
    </source>
</evidence>
<dbReference type="GeneID" id="107413054"/>